<name>A0A1J5PD33_9ZZZZ</name>
<organism evidence="1">
    <name type="scientific">mine drainage metagenome</name>
    <dbReference type="NCBI Taxonomy" id="410659"/>
    <lineage>
        <taxon>unclassified sequences</taxon>
        <taxon>metagenomes</taxon>
        <taxon>ecological metagenomes</taxon>
    </lineage>
</organism>
<dbReference type="EMBL" id="MLJW01009273">
    <property type="protein sequence ID" value="OIQ63139.1"/>
    <property type="molecule type" value="Genomic_DNA"/>
</dbReference>
<accession>A0A1J5PD33</accession>
<evidence type="ECO:0000313" key="1">
    <source>
        <dbReference type="EMBL" id="OIQ63139.1"/>
    </source>
</evidence>
<proteinExistence type="predicted"/>
<protein>
    <submittedName>
        <fullName evidence="1">Uncharacterized protein</fullName>
    </submittedName>
</protein>
<comment type="caution">
    <text evidence="1">The sequence shown here is derived from an EMBL/GenBank/DDBJ whole genome shotgun (WGS) entry which is preliminary data.</text>
</comment>
<gene>
    <name evidence="1" type="ORF">GALL_553220</name>
</gene>
<reference evidence="1" key="1">
    <citation type="submission" date="2016-10" db="EMBL/GenBank/DDBJ databases">
        <title>Sequence of Gallionella enrichment culture.</title>
        <authorList>
            <person name="Poehlein A."/>
            <person name="Muehling M."/>
            <person name="Daniel R."/>
        </authorList>
    </citation>
    <scope>NUCLEOTIDE SEQUENCE</scope>
</reference>
<sequence>MGVDHDLAPVEFFHHGQKGGIAEPLVVIVRQQADAVELEGVERVRDLLQAAVDVGERKHCETSEAARMVGDQLCGVFVALAHELARGFSRREIDARLRHREHRNRDARLVHVGERLLGGPFPHRSIAEIVGD</sequence>
<dbReference type="AlphaFoldDB" id="A0A1J5PD33"/>